<dbReference type="Pfam" id="PF04909">
    <property type="entry name" value="Amidohydro_2"/>
    <property type="match status" value="1"/>
</dbReference>
<accession>A0A3B1C8U5</accession>
<dbReference type="GO" id="GO:0016787">
    <property type="term" value="F:hydrolase activity"/>
    <property type="evidence" value="ECO:0007669"/>
    <property type="project" value="InterPro"/>
</dbReference>
<feature type="domain" description="Amidohydrolase-related" evidence="2">
    <location>
        <begin position="96"/>
        <end position="321"/>
    </location>
</feature>
<dbReference type="GO" id="GO:0016831">
    <property type="term" value="F:carboxy-lyase activity"/>
    <property type="evidence" value="ECO:0007669"/>
    <property type="project" value="InterPro"/>
</dbReference>
<reference evidence="3" key="1">
    <citation type="submission" date="2018-06" db="EMBL/GenBank/DDBJ databases">
        <authorList>
            <person name="Zhirakovskaya E."/>
        </authorList>
    </citation>
    <scope>NUCLEOTIDE SEQUENCE</scope>
</reference>
<keyword evidence="1" id="KW-0456">Lyase</keyword>
<name>A0A3B1C8U5_9ZZZZ</name>
<dbReference type="InterPro" id="IPR032466">
    <property type="entry name" value="Metal_Hydrolase"/>
</dbReference>
<dbReference type="Gene3D" id="3.20.20.140">
    <property type="entry name" value="Metal-dependent hydrolases"/>
    <property type="match status" value="1"/>
</dbReference>
<dbReference type="EMBL" id="UOGA01000032">
    <property type="protein sequence ID" value="VAX15095.1"/>
    <property type="molecule type" value="Genomic_DNA"/>
</dbReference>
<sequence length="327" mass="36658">MSSGIVIPRATSTALFDIIEFMTIDSHVHLITAEMIKALTARLNRVRPGLLDRVNHMGKKLINPGFISFLKTMSVKKLAAMWEAEMKKNRIDHACFLPIGGAADDQMAEFVSYNPSKFSSYMFLDNPPAKASVTKLRKLAKSAGFVGIKLYPSLQMISIADKKLFPLYEAAGELGIPILIHFGITHAPHVDYRYTNPLDLQLPSKTFPGTDFIIAHFGAGFFREILLLGFHAENIYIDTSGTNNWREYLPEVMPLAKIFKRTIEVYGAERILYGTDTAINDKTGYRTFVLKEQTKALTRLKIPAKDRKLIMGGNALKLFRLKSRLGA</sequence>
<dbReference type="PANTHER" id="PTHR21240">
    <property type="entry name" value="2-AMINO-3-CARBOXYLMUCONATE-6-SEMIALDEHYDE DECARBOXYLASE"/>
    <property type="match status" value="1"/>
</dbReference>
<dbReference type="SUPFAM" id="SSF51556">
    <property type="entry name" value="Metallo-dependent hydrolases"/>
    <property type="match status" value="1"/>
</dbReference>
<evidence type="ECO:0000256" key="1">
    <source>
        <dbReference type="ARBA" id="ARBA00023239"/>
    </source>
</evidence>
<organism evidence="3">
    <name type="scientific">hydrothermal vent metagenome</name>
    <dbReference type="NCBI Taxonomy" id="652676"/>
    <lineage>
        <taxon>unclassified sequences</taxon>
        <taxon>metagenomes</taxon>
        <taxon>ecological metagenomes</taxon>
    </lineage>
</organism>
<evidence type="ECO:0000259" key="2">
    <source>
        <dbReference type="Pfam" id="PF04909"/>
    </source>
</evidence>
<dbReference type="InterPro" id="IPR032465">
    <property type="entry name" value="ACMSD"/>
</dbReference>
<proteinExistence type="predicted"/>
<dbReference type="InterPro" id="IPR006680">
    <property type="entry name" value="Amidohydro-rel"/>
</dbReference>
<gene>
    <name evidence="3" type="ORF">MNBD_NITROSPINAE04-263</name>
</gene>
<evidence type="ECO:0000313" key="3">
    <source>
        <dbReference type="EMBL" id="VAX15095.1"/>
    </source>
</evidence>
<dbReference type="AlphaFoldDB" id="A0A3B1C8U5"/>
<protein>
    <recommendedName>
        <fullName evidence="2">Amidohydrolase-related domain-containing protein</fullName>
    </recommendedName>
</protein>
<dbReference type="CDD" id="cd01292">
    <property type="entry name" value="metallo-dependent_hydrolases"/>
    <property type="match status" value="1"/>
</dbReference>